<keyword evidence="1" id="KW-0812">Transmembrane</keyword>
<dbReference type="EMBL" id="JBHRXV010000009">
    <property type="protein sequence ID" value="MFC3712932.1"/>
    <property type="molecule type" value="Genomic_DNA"/>
</dbReference>
<comment type="caution">
    <text evidence="2">The sequence shown here is derived from an EMBL/GenBank/DDBJ whole genome shotgun (WGS) entry which is preliminary data.</text>
</comment>
<gene>
    <name evidence="2" type="ORF">ACFOMD_10140</name>
</gene>
<dbReference type="RefSeq" id="WP_380860783.1">
    <property type="nucleotide sequence ID" value="NZ_JBHRXV010000009.1"/>
</dbReference>
<accession>A0ABV7XA21</accession>
<name>A0ABV7XA21_9SPHN</name>
<keyword evidence="1" id="KW-0472">Membrane</keyword>
<keyword evidence="1" id="KW-1133">Transmembrane helix</keyword>
<dbReference type="Pfam" id="PF03929">
    <property type="entry name" value="PepSY_TM"/>
    <property type="match status" value="1"/>
</dbReference>
<evidence type="ECO:0000256" key="1">
    <source>
        <dbReference type="SAM" id="Phobius"/>
    </source>
</evidence>
<proteinExistence type="predicted"/>
<reference evidence="3" key="1">
    <citation type="journal article" date="2019" name="Int. J. Syst. Evol. Microbiol.">
        <title>The Global Catalogue of Microorganisms (GCM) 10K type strain sequencing project: providing services to taxonomists for standard genome sequencing and annotation.</title>
        <authorList>
            <consortium name="The Broad Institute Genomics Platform"/>
            <consortium name="The Broad Institute Genome Sequencing Center for Infectious Disease"/>
            <person name="Wu L."/>
            <person name="Ma J."/>
        </authorList>
    </citation>
    <scope>NUCLEOTIDE SEQUENCE [LARGE SCALE GENOMIC DNA]</scope>
    <source>
        <strain evidence="3">KCTC 42644</strain>
    </source>
</reference>
<dbReference type="Proteomes" id="UP001595615">
    <property type="component" value="Unassembled WGS sequence"/>
</dbReference>
<keyword evidence="3" id="KW-1185">Reference proteome</keyword>
<sequence>MSGQRFWRQVHYWGSLLILLPFGVVVVTGLMLMLKKDLSWIQPPTQTGVVADVAPTLSLGELFDVARTVPELELEDWTDLKRVDVKVDRGVIMFVALNDWEAQIDTKTREVLDVAYRRSDIIEALHDGSFFSAEVKRYVFLPSGVVLFVLWLTGTYLFILPQAKRLQKRRRSR</sequence>
<evidence type="ECO:0000313" key="3">
    <source>
        <dbReference type="Proteomes" id="UP001595615"/>
    </source>
</evidence>
<protein>
    <submittedName>
        <fullName evidence="2">PepSY domain-containing protein</fullName>
    </submittedName>
</protein>
<evidence type="ECO:0000313" key="2">
    <source>
        <dbReference type="EMBL" id="MFC3712932.1"/>
    </source>
</evidence>
<feature type="transmembrane region" description="Helical" evidence="1">
    <location>
        <begin position="12"/>
        <end position="34"/>
    </location>
</feature>
<dbReference type="InterPro" id="IPR005625">
    <property type="entry name" value="PepSY-ass_TM"/>
</dbReference>
<organism evidence="2 3">
    <name type="scientific">Sphingoaurantiacus capsulatus</name>
    <dbReference type="NCBI Taxonomy" id="1771310"/>
    <lineage>
        <taxon>Bacteria</taxon>
        <taxon>Pseudomonadati</taxon>
        <taxon>Pseudomonadota</taxon>
        <taxon>Alphaproteobacteria</taxon>
        <taxon>Sphingomonadales</taxon>
        <taxon>Sphingosinicellaceae</taxon>
        <taxon>Sphingoaurantiacus</taxon>
    </lineage>
</organism>
<feature type="transmembrane region" description="Helical" evidence="1">
    <location>
        <begin position="138"/>
        <end position="160"/>
    </location>
</feature>